<gene>
    <name evidence="4" type="ORF">CLUP02_18217</name>
</gene>
<dbReference type="RefSeq" id="XP_049138343.1">
    <property type="nucleotide sequence ID" value="XM_049297119.1"/>
</dbReference>
<dbReference type="Proteomes" id="UP000830671">
    <property type="component" value="Chromosome 10"/>
</dbReference>
<proteinExistence type="predicted"/>
<dbReference type="GO" id="GO:0045944">
    <property type="term" value="P:positive regulation of transcription by RNA polymerase II"/>
    <property type="evidence" value="ECO:0007669"/>
    <property type="project" value="TreeGrafter"/>
</dbReference>
<dbReference type="AlphaFoldDB" id="A0A9Q8WBJ2"/>
<dbReference type="GO" id="GO:0000981">
    <property type="term" value="F:DNA-binding transcription factor activity, RNA polymerase II-specific"/>
    <property type="evidence" value="ECO:0007669"/>
    <property type="project" value="InterPro"/>
</dbReference>
<dbReference type="InterPro" id="IPR021858">
    <property type="entry name" value="Fun_TF"/>
</dbReference>
<dbReference type="Pfam" id="PF11951">
    <property type="entry name" value="Fungal_trans_2"/>
    <property type="match status" value="1"/>
</dbReference>
<dbReference type="PANTHER" id="PTHR37534">
    <property type="entry name" value="TRANSCRIPTIONAL ACTIVATOR PROTEIN UGA3"/>
    <property type="match status" value="1"/>
</dbReference>
<accession>A0A9Q8WBJ2</accession>
<dbReference type="GO" id="GO:0005634">
    <property type="term" value="C:nucleus"/>
    <property type="evidence" value="ECO:0007669"/>
    <property type="project" value="UniProtKB-SubCell"/>
</dbReference>
<dbReference type="KEGG" id="clup:CLUP02_18217"/>
<keyword evidence="2" id="KW-0539">Nucleus</keyword>
<dbReference type="GO" id="GO:0008270">
    <property type="term" value="F:zinc ion binding"/>
    <property type="evidence" value="ECO:0007669"/>
    <property type="project" value="InterPro"/>
</dbReference>
<dbReference type="PANTHER" id="PTHR37534:SF15">
    <property type="entry name" value="ZN(II)2CYS6 TRANSCRIPTION FACTOR (EUROFUNG)"/>
    <property type="match status" value="1"/>
</dbReference>
<dbReference type="GeneID" id="73352129"/>
<feature type="region of interest" description="Disordered" evidence="3">
    <location>
        <begin position="70"/>
        <end position="123"/>
    </location>
</feature>
<evidence type="ECO:0000256" key="1">
    <source>
        <dbReference type="ARBA" id="ARBA00004123"/>
    </source>
</evidence>
<sequence>MLLFTKPMPPKIRKKRARTGDLMPRLIGSCSHLPSKEARKKCCERKPRCTRCTERGLECIYNPVEPRRSKHANGIASKTPRSVSPTQHFKSRRSLETVSDGGFTEPPRDAHSTSSHSPPETPEWASFSQFDFCDKPVDQLANFDRESDSLSSSRFDFFPLNAELSQSSTIDIASLLSGLEIPQPSFSNLTDCAHERKLIHHFSSVLSHLIVFTEEPDNLFQGFILPLCSDNSPVLHAMCAFAKGHLEYMGVQDSKHSSNYRVLAAEGVFQLVQQNCRQEEVLAATMLLVYYESLTLTGATNMVLEHLRSAFLVLSSIPMSKKTRSILFLEKAFQFYDVITALSLGRSPVSTVPATEHVYSMASPSSKSAQNGPVDPLLGMTGNLWPVLYRLSTLKSLKGDLDGAVSNNQPAKAAVLLMEYESTVKAVQKALQDWAPPVQSDEDFEPFCDSDSQGAFRAMVHNSMAYRHGALVYLNRSIHDHPVDHPAVQENCHLTLENCVAVIASGGPVNALLWPLFVAACEAITDQDRGLARYAFIEIERRQGMINIERARAVVLHQWAAATSGKPNGGCNTGAEAWREVAGSMGMTIIFG</sequence>
<comment type="subcellular location">
    <subcellularLocation>
        <location evidence="1">Nucleus</location>
    </subcellularLocation>
</comment>
<dbReference type="GO" id="GO:0000976">
    <property type="term" value="F:transcription cis-regulatory region binding"/>
    <property type="evidence" value="ECO:0007669"/>
    <property type="project" value="TreeGrafter"/>
</dbReference>
<evidence type="ECO:0000256" key="2">
    <source>
        <dbReference type="ARBA" id="ARBA00023242"/>
    </source>
</evidence>
<organism evidence="4 5">
    <name type="scientific">Colletotrichum lupini</name>
    <dbReference type="NCBI Taxonomy" id="145971"/>
    <lineage>
        <taxon>Eukaryota</taxon>
        <taxon>Fungi</taxon>
        <taxon>Dikarya</taxon>
        <taxon>Ascomycota</taxon>
        <taxon>Pezizomycotina</taxon>
        <taxon>Sordariomycetes</taxon>
        <taxon>Hypocreomycetidae</taxon>
        <taxon>Glomerellales</taxon>
        <taxon>Glomerellaceae</taxon>
        <taxon>Colletotrichum</taxon>
        <taxon>Colletotrichum acutatum species complex</taxon>
    </lineage>
</organism>
<dbReference type="EMBL" id="CP019472">
    <property type="protein sequence ID" value="UQC76702.1"/>
    <property type="molecule type" value="Genomic_DNA"/>
</dbReference>
<evidence type="ECO:0000313" key="5">
    <source>
        <dbReference type="Proteomes" id="UP000830671"/>
    </source>
</evidence>
<protein>
    <recommendedName>
        <fullName evidence="6">Zn(2)-C6 fungal-type domain-containing protein</fullName>
    </recommendedName>
</protein>
<dbReference type="InterPro" id="IPR001138">
    <property type="entry name" value="Zn2Cys6_DnaBD"/>
</dbReference>
<name>A0A9Q8WBJ2_9PEZI</name>
<evidence type="ECO:0000313" key="4">
    <source>
        <dbReference type="EMBL" id="UQC76702.1"/>
    </source>
</evidence>
<keyword evidence="5" id="KW-1185">Reference proteome</keyword>
<dbReference type="CDD" id="cd00067">
    <property type="entry name" value="GAL4"/>
    <property type="match status" value="1"/>
</dbReference>
<evidence type="ECO:0008006" key="6">
    <source>
        <dbReference type="Google" id="ProtNLM"/>
    </source>
</evidence>
<feature type="compositionally biased region" description="Polar residues" evidence="3">
    <location>
        <begin position="79"/>
        <end position="88"/>
    </location>
</feature>
<reference evidence="4" key="1">
    <citation type="journal article" date="2021" name="Mol. Plant Microbe Interact.">
        <title>Complete Genome Sequence of the Plant-Pathogenic Fungus Colletotrichum lupini.</title>
        <authorList>
            <person name="Baroncelli R."/>
            <person name="Pensec F."/>
            <person name="Da Lio D."/>
            <person name="Boufleur T."/>
            <person name="Vicente I."/>
            <person name="Sarrocco S."/>
            <person name="Picot A."/>
            <person name="Baraldi E."/>
            <person name="Sukno S."/>
            <person name="Thon M."/>
            <person name="Le Floch G."/>
        </authorList>
    </citation>
    <scope>NUCLEOTIDE SEQUENCE</scope>
    <source>
        <strain evidence="4">IMI 504893</strain>
    </source>
</reference>
<evidence type="ECO:0000256" key="3">
    <source>
        <dbReference type="SAM" id="MobiDB-lite"/>
    </source>
</evidence>